<dbReference type="Proteomes" id="UP000724874">
    <property type="component" value="Unassembled WGS sequence"/>
</dbReference>
<proteinExistence type="predicted"/>
<gene>
    <name evidence="1" type="ORF">CPB84DRAFT_1760123</name>
</gene>
<accession>A0A9P5NXU2</accession>
<keyword evidence="2" id="KW-1185">Reference proteome</keyword>
<comment type="caution">
    <text evidence="1">The sequence shown here is derived from an EMBL/GenBank/DDBJ whole genome shotgun (WGS) entry which is preliminary data.</text>
</comment>
<protein>
    <submittedName>
        <fullName evidence="1">Uncharacterized protein</fullName>
    </submittedName>
</protein>
<dbReference type="OrthoDB" id="3174109at2759"/>
<sequence>MCAGLFAVQGVDNWNGFAAIRRRTSGIQSTGWKRSFISSAKRLKLLKKHQITWDRLSWSREIKIPMREGGLWELYGGVLAQSTGRYNYLQSTSFGFVVHRRKGMDPG</sequence>
<evidence type="ECO:0000313" key="1">
    <source>
        <dbReference type="EMBL" id="KAF8913014.1"/>
    </source>
</evidence>
<reference evidence="1" key="1">
    <citation type="submission" date="2020-11" db="EMBL/GenBank/DDBJ databases">
        <authorList>
            <consortium name="DOE Joint Genome Institute"/>
            <person name="Ahrendt S."/>
            <person name="Riley R."/>
            <person name="Andreopoulos W."/>
            <person name="LaButti K."/>
            <person name="Pangilinan J."/>
            <person name="Ruiz-duenas F.J."/>
            <person name="Barrasa J.M."/>
            <person name="Sanchez-Garcia M."/>
            <person name="Camarero S."/>
            <person name="Miyauchi S."/>
            <person name="Serrano A."/>
            <person name="Linde D."/>
            <person name="Babiker R."/>
            <person name="Drula E."/>
            <person name="Ayuso-Fernandez I."/>
            <person name="Pacheco R."/>
            <person name="Padilla G."/>
            <person name="Ferreira P."/>
            <person name="Barriuso J."/>
            <person name="Kellner H."/>
            <person name="Castanera R."/>
            <person name="Alfaro M."/>
            <person name="Ramirez L."/>
            <person name="Pisabarro A.G."/>
            <person name="Kuo A."/>
            <person name="Tritt A."/>
            <person name="Lipzen A."/>
            <person name="He G."/>
            <person name="Yan M."/>
            <person name="Ng V."/>
            <person name="Cullen D."/>
            <person name="Martin F."/>
            <person name="Rosso M.-N."/>
            <person name="Henrissat B."/>
            <person name="Hibbett D."/>
            <person name="Martinez A.T."/>
            <person name="Grigoriev I.V."/>
        </authorList>
    </citation>
    <scope>NUCLEOTIDE SEQUENCE</scope>
    <source>
        <strain evidence="1">AH 44721</strain>
    </source>
</reference>
<evidence type="ECO:0000313" key="2">
    <source>
        <dbReference type="Proteomes" id="UP000724874"/>
    </source>
</evidence>
<dbReference type="EMBL" id="JADNYJ010000002">
    <property type="protein sequence ID" value="KAF8913014.1"/>
    <property type="molecule type" value="Genomic_DNA"/>
</dbReference>
<organism evidence="1 2">
    <name type="scientific">Gymnopilus junonius</name>
    <name type="common">Spectacular rustgill mushroom</name>
    <name type="synonym">Gymnopilus spectabilis subsp. junonius</name>
    <dbReference type="NCBI Taxonomy" id="109634"/>
    <lineage>
        <taxon>Eukaryota</taxon>
        <taxon>Fungi</taxon>
        <taxon>Dikarya</taxon>
        <taxon>Basidiomycota</taxon>
        <taxon>Agaricomycotina</taxon>
        <taxon>Agaricomycetes</taxon>
        <taxon>Agaricomycetidae</taxon>
        <taxon>Agaricales</taxon>
        <taxon>Agaricineae</taxon>
        <taxon>Hymenogastraceae</taxon>
        <taxon>Gymnopilus</taxon>
    </lineage>
</organism>
<name>A0A9P5NXU2_GYMJU</name>
<dbReference type="AlphaFoldDB" id="A0A9P5NXU2"/>